<dbReference type="KEGG" id="vg:80514104"/>
<sequence>MDSSTLSQLEYKLYNYSRCEQVSFITKDDNNDIKYFTCLIEIPTGHIGDNFISFINLDVFFNRLIHIDFYKSREKFKICGAHITDLKSFKLKGVADPTTNFNSFSFPQFTKFNPLITSDNDYLYVGVKIKCELSELCTLDVFKINIIGNYCEIPKDIHHYLNYSNQFEYLDGYVEMNYNEPTEYELISFLS</sequence>
<evidence type="ECO:0000313" key="2">
    <source>
        <dbReference type="Proteomes" id="UP000240461"/>
    </source>
</evidence>
<protein>
    <submittedName>
        <fullName evidence="1">Uncharacterized protein</fullName>
    </submittedName>
</protein>
<dbReference type="Proteomes" id="UP000240461">
    <property type="component" value="Segment"/>
</dbReference>
<evidence type="ECO:0000313" key="1">
    <source>
        <dbReference type="EMBL" id="AKI80306.1"/>
    </source>
</evidence>
<accession>A0A0G2YB43</accession>
<proteinExistence type="predicted"/>
<organism evidence="1 2">
    <name type="scientific">Acanthamoeba polyphaga mimivirus Kroon</name>
    <dbReference type="NCBI Taxonomy" id="3069720"/>
    <lineage>
        <taxon>Viruses</taxon>
        <taxon>Varidnaviria</taxon>
        <taxon>Bamfordvirae</taxon>
        <taxon>Nucleocytoviricota</taxon>
        <taxon>Megaviricetes</taxon>
        <taxon>Imitervirales</taxon>
        <taxon>Mimiviridae</taxon>
        <taxon>Megamimivirinae</taxon>
        <taxon>Mimivirus</taxon>
        <taxon>Mimivirus lagoaense</taxon>
    </lineage>
</organism>
<name>A0A0G2YB43_9VIRU</name>
<reference evidence="1 2" key="1">
    <citation type="submission" date="2014-10" db="EMBL/GenBank/DDBJ databases">
        <title>Pan-genome analysis of Brazilian lineage A amoebal mimiviruses.</title>
        <authorList>
            <person name="Assis F.L."/>
            <person name="Abrahao J.S."/>
            <person name="Kroon E.G."/>
            <person name="Dornas F.P."/>
            <person name="Andrade K.R."/>
            <person name="Borato P.V.M."/>
            <person name="Pilotto M.R."/>
            <person name="Benamar S."/>
            <person name="LaScola B."/>
            <person name="Colson P."/>
        </authorList>
    </citation>
    <scope>NUCLEOTIDE SEQUENCE [LARGE SCALE GENOMIC DNA]</scope>
    <source>
        <strain evidence="1 2">Kroon</strain>
    </source>
</reference>
<dbReference type="EMBL" id="KM982402">
    <property type="protein sequence ID" value="AKI80306.1"/>
    <property type="molecule type" value="Genomic_DNA"/>
</dbReference>
<keyword evidence="2" id="KW-1185">Reference proteome</keyword>